<reference evidence="3" key="2">
    <citation type="submission" date="2023-07" db="EMBL/GenBank/DDBJ databases">
        <authorList>
            <person name="Sun H."/>
        </authorList>
    </citation>
    <scope>NUCLEOTIDE SEQUENCE</scope>
    <source>
        <strain evidence="3">05753</strain>
    </source>
</reference>
<sequence length="247" mass="26333">MTTPGQSEGDRARDEVLAGEYVLGVLSAPKRVEVEERIRRDRQFALIVRRWEQNLSSLNEEYEIVAPPSLVLPLIEARLFGEAQSRTSRPLAQQLWTSLALWRGVALASIFLLGGTLFFTSQQQEARPVAGGPSLVADLSPQPGIGTAAMTLAARYDRTSGRLSLTPVAAGAADQHSLELWMIKGNDPAVSLGILPADGQGSVTIPDKVRPQLSEGVTLAVSLEPYGGSPTGSATGPILAVGRTRAR</sequence>
<evidence type="ECO:0000313" key="3">
    <source>
        <dbReference type="EMBL" id="MDO1580849.1"/>
    </source>
</evidence>
<evidence type="ECO:0000313" key="4">
    <source>
        <dbReference type="Proteomes" id="UP001169006"/>
    </source>
</evidence>
<protein>
    <submittedName>
        <fullName evidence="3">Anti-sigma factor</fullName>
    </submittedName>
</protein>
<dbReference type="EMBL" id="JAUKWQ010000001">
    <property type="protein sequence ID" value="MDO1580849.1"/>
    <property type="molecule type" value="Genomic_DNA"/>
</dbReference>
<reference evidence="3" key="1">
    <citation type="journal article" date="2015" name="Int. J. Syst. Evol. Microbiol.">
        <title>Rhizobium oryzicola sp. nov., potential plant-growth-promoting endophytic bacteria isolated from rice roots.</title>
        <authorList>
            <person name="Zhang X.X."/>
            <person name="Gao J.S."/>
            <person name="Cao Y.H."/>
            <person name="Sheirdil R.A."/>
            <person name="Wang X.C."/>
            <person name="Zhang L."/>
        </authorList>
    </citation>
    <scope>NUCLEOTIDE SEQUENCE</scope>
    <source>
        <strain evidence="3">05753</strain>
    </source>
</reference>
<dbReference type="PANTHER" id="PTHR37461">
    <property type="entry name" value="ANTI-SIGMA-K FACTOR RSKA"/>
    <property type="match status" value="1"/>
</dbReference>
<organism evidence="3 4">
    <name type="scientific">Rhizobium oryzicola</name>
    <dbReference type="NCBI Taxonomy" id="1232668"/>
    <lineage>
        <taxon>Bacteria</taxon>
        <taxon>Pseudomonadati</taxon>
        <taxon>Pseudomonadota</taxon>
        <taxon>Alphaproteobacteria</taxon>
        <taxon>Hyphomicrobiales</taxon>
        <taxon>Rhizobiaceae</taxon>
        <taxon>Rhizobium/Agrobacterium group</taxon>
        <taxon>Rhizobium</taxon>
    </lineage>
</organism>
<dbReference type="InterPro" id="IPR051474">
    <property type="entry name" value="Anti-sigma-K/W_factor"/>
</dbReference>
<keyword evidence="1" id="KW-0812">Transmembrane</keyword>
<name>A0ABT8SS13_9HYPH</name>
<evidence type="ECO:0000259" key="2">
    <source>
        <dbReference type="Pfam" id="PF10099"/>
    </source>
</evidence>
<dbReference type="RefSeq" id="WP_302074993.1">
    <property type="nucleotide sequence ID" value="NZ_JAUKWQ010000001.1"/>
</dbReference>
<feature type="domain" description="Anti-sigma K factor RskA C-terminal" evidence="2">
    <location>
        <begin position="106"/>
        <end position="238"/>
    </location>
</feature>
<dbReference type="PANTHER" id="PTHR37461:SF1">
    <property type="entry name" value="ANTI-SIGMA-K FACTOR RSKA"/>
    <property type="match status" value="1"/>
</dbReference>
<dbReference type="Proteomes" id="UP001169006">
    <property type="component" value="Unassembled WGS sequence"/>
</dbReference>
<proteinExistence type="predicted"/>
<feature type="transmembrane region" description="Helical" evidence="1">
    <location>
        <begin position="100"/>
        <end position="119"/>
    </location>
</feature>
<evidence type="ECO:0000256" key="1">
    <source>
        <dbReference type="SAM" id="Phobius"/>
    </source>
</evidence>
<dbReference type="InterPro" id="IPR018764">
    <property type="entry name" value="RskA_C"/>
</dbReference>
<gene>
    <name evidence="3" type="ORF">Q2T52_01950</name>
</gene>
<keyword evidence="1" id="KW-1133">Transmembrane helix</keyword>
<keyword evidence="1" id="KW-0472">Membrane</keyword>
<accession>A0ABT8SS13</accession>
<dbReference type="Pfam" id="PF10099">
    <property type="entry name" value="RskA_C"/>
    <property type="match status" value="1"/>
</dbReference>
<comment type="caution">
    <text evidence="3">The sequence shown here is derived from an EMBL/GenBank/DDBJ whole genome shotgun (WGS) entry which is preliminary data.</text>
</comment>
<keyword evidence="4" id="KW-1185">Reference proteome</keyword>